<proteinExistence type="predicted"/>
<feature type="transmembrane region" description="Helical" evidence="1">
    <location>
        <begin position="39"/>
        <end position="59"/>
    </location>
</feature>
<dbReference type="EMBL" id="JBHUEO010000032">
    <property type="protein sequence ID" value="MFD1707388.1"/>
    <property type="molecule type" value="Genomic_DNA"/>
</dbReference>
<dbReference type="PANTHER" id="PTHR34351">
    <property type="entry name" value="SLR1927 PROTEIN-RELATED"/>
    <property type="match status" value="1"/>
</dbReference>
<sequence length="401" mass="45230">MTDFRDRLKKVKPVVSFIVLLLLLACTFSYAMFQGGFVSWFLFYSFLPIALYSILLSFYPMAFQIERVIDSQTYNAGDSIDITLILTRKLPFPLFFLLIEDDSPNLLEHTEGKRMLFPWFRKRIEMNYKINSAVRGEHDFQFVRVKTGDVLGFIEKEKKIPLQQTILVYPSYHPVVLRSLSGKSEQGAVLPGSRTENNTTLIAGIREYEPGDRFSRIDWKASARSSEMMTKEFEARRSNNLMVILDMQPSCHFEELVAFAASYSRAAIRHGIETGLLLPGKRRILIPPRKGAGQEHAIFYQLAKVKTDQSKPGLVLKDSALAGDYASFTIMTAQLSKLLIERAGKLLNRKGSVMICLIKGQDTMTSEETVLAASASQKGIQLFIVDDTNCSSRGFSGVKQA</sequence>
<evidence type="ECO:0000259" key="2">
    <source>
        <dbReference type="Pfam" id="PF01882"/>
    </source>
</evidence>
<accession>A0ABW4KIQ5</accession>
<dbReference type="Proteomes" id="UP001597301">
    <property type="component" value="Unassembled WGS sequence"/>
</dbReference>
<dbReference type="RefSeq" id="WP_380774111.1">
    <property type="nucleotide sequence ID" value="NZ_JBHUEO010000032.1"/>
</dbReference>
<dbReference type="Pfam" id="PF01882">
    <property type="entry name" value="DUF58"/>
    <property type="match status" value="1"/>
</dbReference>
<name>A0ABW4KIQ5_9BACI</name>
<evidence type="ECO:0000256" key="1">
    <source>
        <dbReference type="SAM" id="Phobius"/>
    </source>
</evidence>
<feature type="transmembrane region" description="Helical" evidence="1">
    <location>
        <begin position="14"/>
        <end position="33"/>
    </location>
</feature>
<dbReference type="PANTHER" id="PTHR34351:SF2">
    <property type="entry name" value="DUF58 DOMAIN-CONTAINING PROTEIN"/>
    <property type="match status" value="1"/>
</dbReference>
<organism evidence="3 4">
    <name type="scientific">Siminovitchia sediminis</name>
    <dbReference type="NCBI Taxonomy" id="1274353"/>
    <lineage>
        <taxon>Bacteria</taxon>
        <taxon>Bacillati</taxon>
        <taxon>Bacillota</taxon>
        <taxon>Bacilli</taxon>
        <taxon>Bacillales</taxon>
        <taxon>Bacillaceae</taxon>
        <taxon>Siminovitchia</taxon>
    </lineage>
</organism>
<evidence type="ECO:0000313" key="3">
    <source>
        <dbReference type="EMBL" id="MFD1707388.1"/>
    </source>
</evidence>
<evidence type="ECO:0000313" key="4">
    <source>
        <dbReference type="Proteomes" id="UP001597301"/>
    </source>
</evidence>
<dbReference type="PROSITE" id="PS51257">
    <property type="entry name" value="PROKAR_LIPOPROTEIN"/>
    <property type="match status" value="1"/>
</dbReference>
<keyword evidence="1" id="KW-1133">Transmembrane helix</keyword>
<feature type="domain" description="DUF58" evidence="2">
    <location>
        <begin position="205"/>
        <end position="314"/>
    </location>
</feature>
<keyword evidence="1" id="KW-0812">Transmembrane</keyword>
<gene>
    <name evidence="3" type="ORF">ACFSCZ_11680</name>
</gene>
<protein>
    <submittedName>
        <fullName evidence="3">DUF58 domain-containing protein</fullName>
    </submittedName>
</protein>
<dbReference type="InterPro" id="IPR002881">
    <property type="entry name" value="DUF58"/>
</dbReference>
<keyword evidence="1" id="KW-0472">Membrane</keyword>
<keyword evidence="4" id="KW-1185">Reference proteome</keyword>
<comment type="caution">
    <text evidence="3">The sequence shown here is derived from an EMBL/GenBank/DDBJ whole genome shotgun (WGS) entry which is preliminary data.</text>
</comment>
<reference evidence="4" key="1">
    <citation type="journal article" date="2019" name="Int. J. Syst. Evol. Microbiol.">
        <title>The Global Catalogue of Microorganisms (GCM) 10K type strain sequencing project: providing services to taxonomists for standard genome sequencing and annotation.</title>
        <authorList>
            <consortium name="The Broad Institute Genomics Platform"/>
            <consortium name="The Broad Institute Genome Sequencing Center for Infectious Disease"/>
            <person name="Wu L."/>
            <person name="Ma J."/>
        </authorList>
    </citation>
    <scope>NUCLEOTIDE SEQUENCE [LARGE SCALE GENOMIC DNA]</scope>
    <source>
        <strain evidence="4">CGMCC 1.12295</strain>
    </source>
</reference>